<keyword evidence="1" id="KW-0614">Plasmid</keyword>
<name>A0A0K2Y2T0_CLOPF</name>
<dbReference type="EMBL" id="LN835295">
    <property type="protein sequence ID" value="CRG98354.1"/>
    <property type="molecule type" value="Genomic_DNA"/>
</dbReference>
<dbReference type="RefSeq" id="WP_057232930.1">
    <property type="nucleotide sequence ID" value="NZ_CATNZR010000028.1"/>
</dbReference>
<dbReference type="AlphaFoldDB" id="A0A0K2Y2T0"/>
<reference evidence="1" key="2">
    <citation type="submission" date="2015-09" db="EMBL/GenBank/DDBJ databases">
        <title>Functional analysis of a bacitracin resistant determinant located on ICECp1, a novel Tn916-like element from a conjugative plasmid in Clostridium perfringens.</title>
        <authorList>
            <person name="Han X."/>
            <person name="Du X.-D."/>
            <person name="Southey L."/>
            <person name="Bulach D.M."/>
            <person name="Seemann T."/>
            <person name="Yan X.-X."/>
            <person name="Bannam T.L."/>
            <person name="Rood J.I."/>
        </authorList>
    </citation>
    <scope>NUCLEOTIDE SEQUENCE [LARGE SCALE GENOMIC DNA]</scope>
    <source>
        <strain evidence="1">JIR12708</strain>
        <plasmid evidence="1">pJIR4150</plasmid>
    </source>
</reference>
<evidence type="ECO:0000313" key="1">
    <source>
        <dbReference type="EMBL" id="CRG98354.1"/>
    </source>
</evidence>
<evidence type="ECO:0000313" key="3">
    <source>
        <dbReference type="EMBL" id="MBO3418083.1"/>
    </source>
</evidence>
<protein>
    <submittedName>
        <fullName evidence="1">Uncharacterized protein</fullName>
    </submittedName>
</protein>
<geneLocation type="plasmid" evidence="1">
    <name>pJIR4150</name>
</geneLocation>
<reference evidence="3 4" key="5">
    <citation type="submission" date="2020-12" db="EMBL/GenBank/DDBJ databases">
        <title>Comparative genomics of Clostridium perfringens reveals patterns of host-associated phylogenetic clades and virulence factors.</title>
        <authorList>
            <person name="Smith A.H."/>
            <person name="Geier R."/>
        </authorList>
    </citation>
    <scope>NUCLEOTIDE SEQUENCE [LARGE SCALE GENOMIC DNA]</scope>
    <source>
        <strain evidence="3 4">CHD15829P</strain>
    </source>
</reference>
<dbReference type="EMBL" id="DACTBT010000038">
    <property type="protein sequence ID" value="HAT4299711.1"/>
    <property type="molecule type" value="Genomic_DNA"/>
</dbReference>
<reference evidence="2" key="4">
    <citation type="submission" date="2020-07" db="EMBL/GenBank/DDBJ databases">
        <authorList>
            <consortium name="NCBI Pathogen Detection Project"/>
        </authorList>
    </citation>
    <scope>NUCLEOTIDE SEQUENCE</scope>
    <source>
        <strain evidence="2">C25</strain>
    </source>
</reference>
<accession>A0A0K2Y2T0</accession>
<dbReference type="Proteomes" id="UP000668358">
    <property type="component" value="Unassembled WGS sequence"/>
</dbReference>
<evidence type="ECO:0000313" key="4">
    <source>
        <dbReference type="Proteomes" id="UP000668358"/>
    </source>
</evidence>
<evidence type="ECO:0000313" key="2">
    <source>
        <dbReference type="EMBL" id="HAT4299711.1"/>
    </source>
</evidence>
<dbReference type="EMBL" id="JAENRE010000020">
    <property type="protein sequence ID" value="MBO3418083.1"/>
    <property type="molecule type" value="Genomic_DNA"/>
</dbReference>
<gene>
    <name evidence="2" type="ORF">I9063_003135</name>
    <name evidence="3" type="ORF">JJB78_16605</name>
</gene>
<organism evidence="1">
    <name type="scientific">Clostridium perfringens</name>
    <dbReference type="NCBI Taxonomy" id="1502"/>
    <lineage>
        <taxon>Bacteria</taxon>
        <taxon>Bacillati</taxon>
        <taxon>Bacillota</taxon>
        <taxon>Clostridia</taxon>
        <taxon>Eubacteriales</taxon>
        <taxon>Clostridiaceae</taxon>
        <taxon>Clostridium</taxon>
    </lineage>
</organism>
<dbReference type="Proteomes" id="UP000855421">
    <property type="component" value="Unassembled WGS sequence"/>
</dbReference>
<reference evidence="2" key="3">
    <citation type="journal article" date="2018" name="Genome Biol.">
        <title>SKESA: strategic k-mer extension for scrupulous assemblies.</title>
        <authorList>
            <person name="Souvorov A."/>
            <person name="Agarwala R."/>
            <person name="Lipman D.J."/>
        </authorList>
    </citation>
    <scope>NUCLEOTIDE SEQUENCE</scope>
    <source>
        <strain evidence="2">C25</strain>
    </source>
</reference>
<proteinExistence type="predicted"/>
<sequence>MNQKFISCILGATIFSTFTLGSLSFSDAKSVNAQTIVKEDKKINEEDLFKVIKGIEEKYLIQNPDGTFTIDNLAYNEYDNDVVDFIKDGSDQINSLIEQDALKFKVENNEIVNTYQNLEDVPRTRSWSEYGNIVSSYSYCSNYQWYWWGYKTDVNKKGTELINNLFKRDAAIFGGLAGLAATINPAAGAVVAIAGFIGGVTYVDAIANCDNGITTGKGVRVTGWGKPSTGCIMGVQARY</sequence>
<reference evidence="1" key="1">
    <citation type="submission" date="2015-03" db="EMBL/GenBank/DDBJ databases">
        <authorList>
            <person name="Murphy D."/>
        </authorList>
    </citation>
    <scope>NUCLEOTIDE SEQUENCE</scope>
    <source>
        <strain evidence="1">JIR12708</strain>
        <plasmid evidence="1">pJIR4150</plasmid>
    </source>
</reference>